<feature type="coiled-coil region" evidence="3">
    <location>
        <begin position="394"/>
        <end position="435"/>
    </location>
</feature>
<feature type="region of interest" description="Disordered" evidence="4">
    <location>
        <begin position="546"/>
        <end position="660"/>
    </location>
</feature>
<feature type="compositionally biased region" description="Basic and acidic residues" evidence="4">
    <location>
        <begin position="208"/>
        <end position="227"/>
    </location>
</feature>
<dbReference type="PROSITE" id="PS50001">
    <property type="entry name" value="SH2"/>
    <property type="match status" value="1"/>
</dbReference>
<evidence type="ECO:0000256" key="4">
    <source>
        <dbReference type="SAM" id="MobiDB-lite"/>
    </source>
</evidence>
<dbReference type="GO" id="GO:0016477">
    <property type="term" value="P:cell migration"/>
    <property type="evidence" value="ECO:0000318"/>
    <property type="project" value="GO_Central"/>
</dbReference>
<name>A9V2D7_MONBE</name>
<dbReference type="GO" id="GO:0007167">
    <property type="term" value="P:enzyme-linked receptor protein signaling pathway"/>
    <property type="evidence" value="ECO:0000318"/>
    <property type="project" value="GO_Central"/>
</dbReference>
<keyword evidence="3" id="KW-0175">Coiled coil</keyword>
<dbReference type="Proteomes" id="UP000001357">
    <property type="component" value="Unassembled WGS sequence"/>
</dbReference>
<dbReference type="GO" id="GO:0035591">
    <property type="term" value="F:signaling adaptor activity"/>
    <property type="evidence" value="ECO:0000318"/>
    <property type="project" value="GO_Central"/>
</dbReference>
<dbReference type="EMBL" id="CH991555">
    <property type="protein sequence ID" value="EDQ88358.1"/>
    <property type="molecule type" value="Genomic_DNA"/>
</dbReference>
<evidence type="ECO:0000313" key="6">
    <source>
        <dbReference type="EMBL" id="EDQ88358.1"/>
    </source>
</evidence>
<gene>
    <name evidence="6" type="ORF">MONBRDRAFT_26443</name>
</gene>
<evidence type="ECO:0000259" key="5">
    <source>
        <dbReference type="PROSITE" id="PS50001"/>
    </source>
</evidence>
<feature type="region of interest" description="Disordered" evidence="4">
    <location>
        <begin position="151"/>
        <end position="303"/>
    </location>
</feature>
<organism evidence="6 7">
    <name type="scientific">Monosiga brevicollis</name>
    <name type="common">Choanoflagellate</name>
    <dbReference type="NCBI Taxonomy" id="81824"/>
    <lineage>
        <taxon>Eukaryota</taxon>
        <taxon>Choanoflagellata</taxon>
        <taxon>Craspedida</taxon>
        <taxon>Salpingoecidae</taxon>
        <taxon>Monosiga</taxon>
    </lineage>
</organism>
<reference evidence="6 7" key="1">
    <citation type="journal article" date="2008" name="Nature">
        <title>The genome of the choanoflagellate Monosiga brevicollis and the origin of metazoans.</title>
        <authorList>
            <consortium name="JGI Sequencing"/>
            <person name="King N."/>
            <person name="Westbrook M.J."/>
            <person name="Young S.L."/>
            <person name="Kuo A."/>
            <person name="Abedin M."/>
            <person name="Chapman J."/>
            <person name="Fairclough S."/>
            <person name="Hellsten U."/>
            <person name="Isogai Y."/>
            <person name="Letunic I."/>
            <person name="Marr M."/>
            <person name="Pincus D."/>
            <person name="Putnam N."/>
            <person name="Rokas A."/>
            <person name="Wright K.J."/>
            <person name="Zuzow R."/>
            <person name="Dirks W."/>
            <person name="Good M."/>
            <person name="Goodstein D."/>
            <person name="Lemons D."/>
            <person name="Li W."/>
            <person name="Lyons J.B."/>
            <person name="Morris A."/>
            <person name="Nichols S."/>
            <person name="Richter D.J."/>
            <person name="Salamov A."/>
            <person name="Bork P."/>
            <person name="Lim W.A."/>
            <person name="Manning G."/>
            <person name="Miller W.T."/>
            <person name="McGinnis W."/>
            <person name="Shapiro H."/>
            <person name="Tjian R."/>
            <person name="Grigoriev I.V."/>
            <person name="Rokhsar D."/>
        </authorList>
    </citation>
    <scope>NUCLEOTIDE SEQUENCE [LARGE SCALE GENOMIC DNA]</scope>
    <source>
        <strain evidence="7">MX1 / ATCC 50154</strain>
    </source>
</reference>
<dbReference type="SUPFAM" id="SSF55550">
    <property type="entry name" value="SH2 domain"/>
    <property type="match status" value="1"/>
</dbReference>
<dbReference type="PANTHER" id="PTHR19969:SF5">
    <property type="entry name" value="CRK-LIKE PROTEIN"/>
    <property type="match status" value="1"/>
</dbReference>
<sequence length="811" mass="89768">MGPSPPLLRLLLLRRLLRASHRRISSLNSSIVRSMSAEPIDPETEMASWFVSGMPRTEVRQMAMDMLKKGRPGNFLIRDVKSEPNCYGMSVRTTQNKLVNYLIEKRAQPPGFCIRGTKRTFPTVAKLVEFYAQEKRQALGLKLVPTDHSQFMHASSSDDSDDSDHGDARHPHKPPGPGDFAPDSDSDDGDGGILGQSQEPSAIGTRKGMSDSERWAANARREEEEYQRTLGRSTKRRTSRQALSTHGHGDDHTSHRSVRAARRSVDDGEDKRDARDHPRDRDRDRHRHQPKSLRSVRSTRSAISTARSVHSLHSAPNHPALATHYGYDPHYGALPMSMHPHHPVLQQSQPQLAHPGLMGGAHGAYPGVAPYGGPRPSLGYSGLPPNAQPTGTQLRAAEAQLALMRAEAEMYQAQLRAAETTLRLHQRRAEDSAEQDRYTAQANAIATGDFSHRGSTHSTTGSASNGGSAVVTASARAHTPVEASNVTPTPPATLPSPHRSGSAPTSISRNRTPDSMDQDAEFDIEQQTRLIEAEAAALTLAVEDMRRSQEHLDRDEPASAVSPTSDDQPDDPDSFNKSVRFADNPVLMARSPRPLRRQRTRETPAEQTGSDSTTVTVDTSVAPGSGTSQAPSAPKSILMNTTSPTPVDENDPNPAGGGRSVQEQLAVYLRRLDQRESERRVEFEVHITEMQQQARSKPYNQRIQAEMEIDRLEMQEMERRREWERHREEREARYLANPKLAEANLLRESGGALPNTDADMDADDLASGARMMGIVQRLRTKFQAPAEDQKRKAHVMTWKVKETDVRKAVVP</sequence>
<dbReference type="InterPro" id="IPR036860">
    <property type="entry name" value="SH2_dom_sf"/>
</dbReference>
<evidence type="ECO:0000256" key="2">
    <source>
        <dbReference type="PROSITE-ProRule" id="PRU00191"/>
    </source>
</evidence>
<feature type="compositionally biased region" description="Basic and acidic residues" evidence="4">
    <location>
        <begin position="263"/>
        <end position="283"/>
    </location>
</feature>
<dbReference type="GO" id="GO:0030971">
    <property type="term" value="F:receptor tyrosine kinase binding"/>
    <property type="evidence" value="ECO:0000318"/>
    <property type="project" value="GO_Central"/>
</dbReference>
<feature type="region of interest" description="Disordered" evidence="4">
    <location>
        <begin position="447"/>
        <end position="516"/>
    </location>
</feature>
<dbReference type="InterPro" id="IPR000980">
    <property type="entry name" value="SH2"/>
</dbReference>
<keyword evidence="7" id="KW-1185">Reference proteome</keyword>
<feature type="compositionally biased region" description="Low complexity" evidence="4">
    <location>
        <begin position="610"/>
        <end position="621"/>
    </location>
</feature>
<dbReference type="InParanoid" id="A9V2D7"/>
<dbReference type="RefSeq" id="XP_001746951.1">
    <property type="nucleotide sequence ID" value="XM_001746899.1"/>
</dbReference>
<evidence type="ECO:0000313" key="7">
    <source>
        <dbReference type="Proteomes" id="UP000001357"/>
    </source>
</evidence>
<feature type="domain" description="SH2" evidence="5">
    <location>
        <begin position="49"/>
        <end position="146"/>
    </location>
</feature>
<feature type="compositionally biased region" description="Basic and acidic residues" evidence="4">
    <location>
        <begin position="546"/>
        <end position="557"/>
    </location>
</feature>
<proteinExistence type="predicted"/>
<protein>
    <recommendedName>
        <fullName evidence="5">SH2 domain-containing protein</fullName>
    </recommendedName>
</protein>
<dbReference type="CDD" id="cd00173">
    <property type="entry name" value="SH2"/>
    <property type="match status" value="1"/>
</dbReference>
<dbReference type="OMA" id="WFVSGMP"/>
<dbReference type="GeneID" id="5892107"/>
<accession>A9V2D7</accession>
<dbReference type="GO" id="GO:0005737">
    <property type="term" value="C:cytoplasm"/>
    <property type="evidence" value="ECO:0000318"/>
    <property type="project" value="GO_Central"/>
</dbReference>
<dbReference type="AlphaFoldDB" id="A9V2D7"/>
<dbReference type="PANTHER" id="PTHR19969">
    <property type="entry name" value="SH2-SH3 ADAPTOR PROTEIN-RELATED"/>
    <property type="match status" value="1"/>
</dbReference>
<evidence type="ECO:0000256" key="1">
    <source>
        <dbReference type="ARBA" id="ARBA00022999"/>
    </source>
</evidence>
<evidence type="ECO:0000256" key="3">
    <source>
        <dbReference type="SAM" id="Coils"/>
    </source>
</evidence>
<dbReference type="Pfam" id="PF00017">
    <property type="entry name" value="SH2"/>
    <property type="match status" value="1"/>
</dbReference>
<feature type="compositionally biased region" description="Low complexity" evidence="4">
    <location>
        <begin position="456"/>
        <end position="475"/>
    </location>
</feature>
<dbReference type="SMART" id="SM00252">
    <property type="entry name" value="SH2"/>
    <property type="match status" value="1"/>
</dbReference>
<keyword evidence="1 2" id="KW-0727">SH2 domain</keyword>
<dbReference type="InterPro" id="IPR051184">
    <property type="entry name" value="Tyrosine-phos_adapter"/>
</dbReference>
<dbReference type="KEGG" id="mbr:MONBRDRAFT_26443"/>
<dbReference type="Gene3D" id="3.30.505.10">
    <property type="entry name" value="SH2 domain"/>
    <property type="match status" value="1"/>
</dbReference>
<feature type="compositionally biased region" description="Polar residues" evidence="4">
    <location>
        <begin position="502"/>
        <end position="515"/>
    </location>
</feature>